<reference evidence="8 10" key="1">
    <citation type="submission" date="2021-11" db="EMBL/GenBank/DDBJ databases">
        <authorList>
            <person name="Islam A."/>
            <person name="Islam S."/>
            <person name="Flora M.S."/>
            <person name="Rahman M."/>
            <person name="Ziaur R.M."/>
            <person name="Epstein J.H."/>
            <person name="Hassan M."/>
            <person name="Klassen M."/>
            <person name="Woodard K."/>
            <person name="Webb A."/>
            <person name="Webby R.J."/>
            <person name="El Zowalaty M.E."/>
        </authorList>
    </citation>
    <scope>NUCLEOTIDE SEQUENCE</scope>
    <source>
        <strain evidence="9">Pbs1</strain>
        <strain evidence="8">Pbs3</strain>
    </source>
</reference>
<sequence length="193" mass="21896">MEQDKTRSPQLIDQYGRLHTYLRISLTERWNLRCRYCMPENGVPLQPVADLLTSCEIIQATKLFARSGITRIRSTGGEPLLQRDLIELVIQLKAIQGIQSIEITTNGMTLEKKLVALQRAGIDRVNISLDTLTPDKSRHLTRRQGVAKVMKSIEKAQALGFHPLKINCVVQRHFNLDELVEFVAFTEKCGVDV</sequence>
<evidence type="ECO:0000313" key="8">
    <source>
        <dbReference type="EMBL" id="CAH0474745.1"/>
    </source>
</evidence>
<feature type="domain" description="Radical SAM core" evidence="7">
    <location>
        <begin position="14"/>
        <end position="193"/>
    </location>
</feature>
<evidence type="ECO:0000259" key="7">
    <source>
        <dbReference type="PROSITE" id="PS51918"/>
    </source>
</evidence>
<evidence type="ECO:0000313" key="10">
    <source>
        <dbReference type="Proteomes" id="UP001158986"/>
    </source>
</evidence>
<keyword evidence="4" id="KW-0408">Iron</keyword>
<dbReference type="PANTHER" id="PTHR22960">
    <property type="entry name" value="MOLYBDOPTERIN COFACTOR SYNTHESIS PROTEIN A"/>
    <property type="match status" value="1"/>
</dbReference>
<protein>
    <recommendedName>
        <fullName evidence="7">Radical SAM core domain-containing protein</fullName>
    </recommendedName>
</protein>
<keyword evidence="3" id="KW-0479">Metal-binding</keyword>
<dbReference type="PANTHER" id="PTHR22960:SF0">
    <property type="entry name" value="MOLYBDENUM COFACTOR BIOSYNTHESIS PROTEIN 1"/>
    <property type="match status" value="1"/>
</dbReference>
<evidence type="ECO:0000256" key="3">
    <source>
        <dbReference type="ARBA" id="ARBA00022723"/>
    </source>
</evidence>
<dbReference type="Gene3D" id="3.20.20.70">
    <property type="entry name" value="Aldolase class I"/>
    <property type="match status" value="1"/>
</dbReference>
<evidence type="ECO:0000256" key="2">
    <source>
        <dbReference type="ARBA" id="ARBA00022691"/>
    </source>
</evidence>
<dbReference type="InterPro" id="IPR058240">
    <property type="entry name" value="rSAM_sf"/>
</dbReference>
<keyword evidence="10" id="KW-1185">Reference proteome</keyword>
<comment type="caution">
    <text evidence="8">The sequence shown here is derived from an EMBL/GenBank/DDBJ whole genome shotgun (WGS) entry which is preliminary data.</text>
</comment>
<dbReference type="GO" id="GO:0061798">
    <property type="term" value="F:GTP 3',8'-cyclase activity"/>
    <property type="evidence" value="ECO:0007669"/>
    <property type="project" value="TreeGrafter"/>
</dbReference>
<keyword evidence="6" id="KW-0501">Molybdenum cofactor biosynthesis</keyword>
<dbReference type="InterPro" id="IPR050105">
    <property type="entry name" value="MoCo_biosynth_MoaA/MoaC"/>
</dbReference>
<dbReference type="GO" id="GO:0046872">
    <property type="term" value="F:metal ion binding"/>
    <property type="evidence" value="ECO:0007669"/>
    <property type="project" value="UniProtKB-KW"/>
</dbReference>
<keyword evidence="5" id="KW-0411">Iron-sulfur</keyword>
<dbReference type="GO" id="GO:0061799">
    <property type="term" value="F:cyclic pyranopterin monophosphate synthase activity"/>
    <property type="evidence" value="ECO:0007669"/>
    <property type="project" value="TreeGrafter"/>
</dbReference>
<dbReference type="SUPFAM" id="SSF102114">
    <property type="entry name" value="Radical SAM enzymes"/>
    <property type="match status" value="1"/>
</dbReference>
<dbReference type="PROSITE" id="PS51918">
    <property type="entry name" value="RADICAL_SAM"/>
    <property type="match status" value="1"/>
</dbReference>
<dbReference type="Pfam" id="PF04055">
    <property type="entry name" value="Radical_SAM"/>
    <property type="match status" value="1"/>
</dbReference>
<dbReference type="CDD" id="cd01335">
    <property type="entry name" value="Radical_SAM"/>
    <property type="match status" value="1"/>
</dbReference>
<dbReference type="Proteomes" id="UP001158986">
    <property type="component" value="Unassembled WGS sequence"/>
</dbReference>
<keyword evidence="2" id="KW-0949">S-adenosyl-L-methionine</keyword>
<gene>
    <name evidence="9" type="ORF">PBS001_LOCUS2381</name>
    <name evidence="8" type="ORF">PBS003_LOCUS1586</name>
</gene>
<dbReference type="InterPro" id="IPR007197">
    <property type="entry name" value="rSAM"/>
</dbReference>
<evidence type="ECO:0000256" key="6">
    <source>
        <dbReference type="ARBA" id="ARBA00023150"/>
    </source>
</evidence>
<evidence type="ECO:0000256" key="4">
    <source>
        <dbReference type="ARBA" id="ARBA00023004"/>
    </source>
</evidence>
<dbReference type="EMBL" id="CAKKTJ010000114">
    <property type="protein sequence ID" value="CAH0474745.1"/>
    <property type="molecule type" value="Genomic_DNA"/>
</dbReference>
<dbReference type="EMBL" id="CAKLCB010000127">
    <property type="protein sequence ID" value="CAH0515680.1"/>
    <property type="molecule type" value="Genomic_DNA"/>
</dbReference>
<dbReference type="Proteomes" id="UP001160483">
    <property type="component" value="Unassembled WGS sequence"/>
</dbReference>
<evidence type="ECO:0000256" key="1">
    <source>
        <dbReference type="ARBA" id="ARBA00005046"/>
    </source>
</evidence>
<organism evidence="8 11">
    <name type="scientific">Peronospora belbahrii</name>
    <dbReference type="NCBI Taxonomy" id="622444"/>
    <lineage>
        <taxon>Eukaryota</taxon>
        <taxon>Sar</taxon>
        <taxon>Stramenopiles</taxon>
        <taxon>Oomycota</taxon>
        <taxon>Peronosporomycetes</taxon>
        <taxon>Peronosporales</taxon>
        <taxon>Peronosporaceae</taxon>
        <taxon>Peronospora</taxon>
    </lineage>
</organism>
<dbReference type="AlphaFoldDB" id="A0AAU9KP91"/>
<dbReference type="GO" id="GO:0006777">
    <property type="term" value="P:Mo-molybdopterin cofactor biosynthetic process"/>
    <property type="evidence" value="ECO:0007669"/>
    <property type="project" value="UniProtKB-KW"/>
</dbReference>
<evidence type="ECO:0000313" key="9">
    <source>
        <dbReference type="EMBL" id="CAH0515680.1"/>
    </source>
</evidence>
<comment type="pathway">
    <text evidence="1">Cofactor biosynthesis; molybdopterin biosynthesis.</text>
</comment>
<evidence type="ECO:0000313" key="11">
    <source>
        <dbReference type="Proteomes" id="UP001160483"/>
    </source>
</evidence>
<proteinExistence type="predicted"/>
<dbReference type="GO" id="GO:0051536">
    <property type="term" value="F:iron-sulfur cluster binding"/>
    <property type="evidence" value="ECO:0007669"/>
    <property type="project" value="UniProtKB-KW"/>
</dbReference>
<accession>A0AAU9KP91</accession>
<evidence type="ECO:0000256" key="5">
    <source>
        <dbReference type="ARBA" id="ARBA00023014"/>
    </source>
</evidence>
<name>A0AAU9KP91_9STRA</name>
<dbReference type="InterPro" id="IPR013785">
    <property type="entry name" value="Aldolase_TIM"/>
</dbReference>